<dbReference type="EMBL" id="RJKX01000014">
    <property type="protein sequence ID" value="ROP90977.1"/>
    <property type="molecule type" value="Genomic_DNA"/>
</dbReference>
<evidence type="ECO:0000259" key="1">
    <source>
        <dbReference type="Pfam" id="PF00535"/>
    </source>
</evidence>
<dbReference type="Gene3D" id="3.90.550.10">
    <property type="entry name" value="Spore Coat Polysaccharide Biosynthesis Protein SpsA, Chain A"/>
    <property type="match status" value="1"/>
</dbReference>
<keyword evidence="3" id="KW-1185">Reference proteome</keyword>
<dbReference type="InterPro" id="IPR050834">
    <property type="entry name" value="Glycosyltransf_2"/>
</dbReference>
<dbReference type="PANTHER" id="PTHR43685:SF2">
    <property type="entry name" value="GLYCOSYLTRANSFERASE 2-LIKE DOMAIN-CONTAINING PROTEIN"/>
    <property type="match status" value="1"/>
</dbReference>
<feature type="domain" description="Glycosyltransferase 2-like" evidence="1">
    <location>
        <begin position="8"/>
        <end position="119"/>
    </location>
</feature>
<dbReference type="Pfam" id="PF00535">
    <property type="entry name" value="Glycos_transf_2"/>
    <property type="match status" value="1"/>
</dbReference>
<proteinExistence type="predicted"/>
<dbReference type="PANTHER" id="PTHR43685">
    <property type="entry name" value="GLYCOSYLTRANSFERASE"/>
    <property type="match status" value="1"/>
</dbReference>
<comment type="caution">
    <text evidence="2">The sequence shown here is derived from an EMBL/GenBank/DDBJ whole genome shotgun (WGS) entry which is preliminary data.</text>
</comment>
<dbReference type="OrthoDB" id="6383742at2"/>
<dbReference type="Proteomes" id="UP000278222">
    <property type="component" value="Unassembled WGS sequence"/>
</dbReference>
<dbReference type="SUPFAM" id="SSF53448">
    <property type="entry name" value="Nucleotide-diphospho-sugar transferases"/>
    <property type="match status" value="1"/>
</dbReference>
<dbReference type="AlphaFoldDB" id="A0A3N1LHH1"/>
<keyword evidence="2" id="KW-0808">Transferase</keyword>
<evidence type="ECO:0000313" key="3">
    <source>
        <dbReference type="Proteomes" id="UP000278222"/>
    </source>
</evidence>
<accession>A0A3N1LHH1</accession>
<dbReference type="InterPro" id="IPR029044">
    <property type="entry name" value="Nucleotide-diphossugar_trans"/>
</dbReference>
<dbReference type="RefSeq" id="WP_123690518.1">
    <property type="nucleotide sequence ID" value="NZ_AP019700.1"/>
</dbReference>
<name>A0A3N1LHH1_9PROT</name>
<sequence length="230" mass="25192">MTDGSLTLIMPVRDGARYITEALDSVAAQDEPPARVIVVDDGSTDDSGSVAARHPLRPEVLVIPPGGIGAARNRALVETTSEYVAFLDSDDLWSPDHCSVLTEPLRRDPGLAMVFGHAAQFASPDLSTEERETVHVPEGTMPALISGAMVARRTVFEQIGVFETDLRVAEFISWTLRATDAGLRYAVLPEVVLHRRLHLSNIGRHRGDDRRLDYVRAIRASLHRRRAGPA</sequence>
<organism evidence="2 3">
    <name type="scientific">Stella humosa</name>
    <dbReference type="NCBI Taxonomy" id="94"/>
    <lineage>
        <taxon>Bacteria</taxon>
        <taxon>Pseudomonadati</taxon>
        <taxon>Pseudomonadota</taxon>
        <taxon>Alphaproteobacteria</taxon>
        <taxon>Rhodospirillales</taxon>
        <taxon>Stellaceae</taxon>
        <taxon>Stella</taxon>
    </lineage>
</organism>
<gene>
    <name evidence="2" type="ORF">EDC65_2837</name>
</gene>
<protein>
    <submittedName>
        <fullName evidence="2">Glycosyl transferase family 2</fullName>
    </submittedName>
</protein>
<reference evidence="2 3" key="1">
    <citation type="submission" date="2018-11" db="EMBL/GenBank/DDBJ databases">
        <title>Genomic Encyclopedia of Type Strains, Phase IV (KMG-IV): sequencing the most valuable type-strain genomes for metagenomic binning, comparative biology and taxonomic classification.</title>
        <authorList>
            <person name="Goeker M."/>
        </authorList>
    </citation>
    <scope>NUCLEOTIDE SEQUENCE [LARGE SCALE GENOMIC DNA]</scope>
    <source>
        <strain evidence="2 3">DSM 5900</strain>
    </source>
</reference>
<dbReference type="CDD" id="cd00761">
    <property type="entry name" value="Glyco_tranf_GTA_type"/>
    <property type="match status" value="1"/>
</dbReference>
<dbReference type="GO" id="GO:0016740">
    <property type="term" value="F:transferase activity"/>
    <property type="evidence" value="ECO:0007669"/>
    <property type="project" value="UniProtKB-KW"/>
</dbReference>
<evidence type="ECO:0000313" key="2">
    <source>
        <dbReference type="EMBL" id="ROP90977.1"/>
    </source>
</evidence>
<dbReference type="InterPro" id="IPR001173">
    <property type="entry name" value="Glyco_trans_2-like"/>
</dbReference>